<keyword evidence="10" id="KW-1185">Reference proteome</keyword>
<dbReference type="eggNOG" id="COG0608">
    <property type="taxonomic scope" value="Bacteria"/>
</dbReference>
<evidence type="ECO:0000259" key="6">
    <source>
        <dbReference type="Pfam" id="PF01368"/>
    </source>
</evidence>
<organism evidence="9 10">
    <name type="scientific">Prochlorococcus marinus (strain SARG / CCMP1375 / SS120)</name>
    <dbReference type="NCBI Taxonomy" id="167539"/>
    <lineage>
        <taxon>Bacteria</taxon>
        <taxon>Bacillati</taxon>
        <taxon>Cyanobacteriota</taxon>
        <taxon>Cyanophyceae</taxon>
        <taxon>Synechococcales</taxon>
        <taxon>Prochlorococcaceae</taxon>
        <taxon>Prochlorococcus</taxon>
    </lineage>
</organism>
<dbReference type="Proteomes" id="UP000001420">
    <property type="component" value="Chromosome"/>
</dbReference>
<dbReference type="HOGENOM" id="CLU_009736_5_0_3"/>
<dbReference type="Pfam" id="PF02272">
    <property type="entry name" value="DHHA1"/>
    <property type="match status" value="1"/>
</dbReference>
<dbReference type="InterPro" id="IPR041122">
    <property type="entry name" value="RecJ_OB"/>
</dbReference>
<evidence type="ECO:0000256" key="2">
    <source>
        <dbReference type="ARBA" id="ARBA00019841"/>
    </source>
</evidence>
<dbReference type="OrthoDB" id="9809852at2"/>
<comment type="similarity">
    <text evidence="1">Belongs to the RecJ family.</text>
</comment>
<dbReference type="InterPro" id="IPR004610">
    <property type="entry name" value="RecJ"/>
</dbReference>
<dbReference type="PANTHER" id="PTHR30255:SF2">
    <property type="entry name" value="SINGLE-STRANDED-DNA-SPECIFIC EXONUCLEASE RECJ"/>
    <property type="match status" value="1"/>
</dbReference>
<dbReference type="GO" id="GO:0003676">
    <property type="term" value="F:nucleic acid binding"/>
    <property type="evidence" value="ECO:0007669"/>
    <property type="project" value="InterPro"/>
</dbReference>
<dbReference type="InterPro" id="IPR051673">
    <property type="entry name" value="SSDNA_exonuclease_RecJ"/>
</dbReference>
<dbReference type="NCBIfam" id="TIGR00644">
    <property type="entry name" value="recJ"/>
    <property type="match status" value="1"/>
</dbReference>
<dbReference type="AlphaFoldDB" id="Q7VBV8"/>
<dbReference type="EMBL" id="AE017126">
    <property type="protein sequence ID" value="AAQ00029.1"/>
    <property type="molecule type" value="Genomic_DNA"/>
</dbReference>
<dbReference type="PANTHER" id="PTHR30255">
    <property type="entry name" value="SINGLE-STRANDED-DNA-SPECIFIC EXONUCLEASE RECJ"/>
    <property type="match status" value="1"/>
</dbReference>
<dbReference type="KEGG" id="pma:Pro_0984"/>
<dbReference type="Pfam" id="PF01368">
    <property type="entry name" value="DHH"/>
    <property type="match status" value="1"/>
</dbReference>
<evidence type="ECO:0000256" key="3">
    <source>
        <dbReference type="ARBA" id="ARBA00022722"/>
    </source>
</evidence>
<dbReference type="GO" id="GO:0006310">
    <property type="term" value="P:DNA recombination"/>
    <property type="evidence" value="ECO:0007669"/>
    <property type="project" value="InterPro"/>
</dbReference>
<evidence type="ECO:0000259" key="7">
    <source>
        <dbReference type="Pfam" id="PF02272"/>
    </source>
</evidence>
<evidence type="ECO:0000259" key="8">
    <source>
        <dbReference type="Pfam" id="PF17768"/>
    </source>
</evidence>
<feature type="domain" description="DDH" evidence="6">
    <location>
        <begin position="77"/>
        <end position="225"/>
    </location>
</feature>
<dbReference type="InterPro" id="IPR003156">
    <property type="entry name" value="DHHA1_dom"/>
</dbReference>
<sequence>MSNLTWEIPKHIDFHSIEYDYLGTIIKEILYRRGFQSKSDIQNFIEPSKPPNALFHFPFLNIASERVISAIKNHEEIAICGDYDADGMTSTALLIDVLTKLNAKPIPLIPSRQDDGYGLNKAIIDKIVALNINLLITVDNGVSAIEELKYAKSLGIDVIVTDHHKINHQLNDAFALIHPETTPEKSPYRSIAGVGVTYILAEDIAKKLNKEEILNLSKDLLCIGTIADMSKLEGANRYWLKHWIYKLKDSTSLGLQAIYKNSKLNNLQIKTNDISFKIAPRINSIGRIDDPKLILDLLIEKDQSKVDHMANRCEEINRLRKKLCLIVEKEALNILEKKDAQIDSFILLAQGHWNHGVIGIVASRIMNKYLRPTAILSSEGEGLLRASVRSPKNFHVTEALGKCSDLLEKYGGHAAAAGFTVKASNLMALEKKLNSIAETWLSQNEVAKISPEARIDFSQINDELLGDLKKLEPFGIGNQKPLFWTNSCEVTKYRIGYFGELRISLKNADISFDAIKWEFSKKDINLPKTINIAFNIDISTKQDKDIVCLNIVDFVPDFKIKKFRLNQRIYSCEENVNKTISIYNKDNQKILCDIQSKSKFIDCIKDLHPYTIVIIKEAMTVLGIKL</sequence>
<feature type="domain" description="RecJ OB" evidence="8">
    <location>
        <begin position="453"/>
        <end position="553"/>
    </location>
</feature>
<dbReference type="EnsemblBacteria" id="AAQ00029">
    <property type="protein sequence ID" value="AAQ00029"/>
    <property type="gene ID" value="Pro_0984"/>
</dbReference>
<evidence type="ECO:0000313" key="10">
    <source>
        <dbReference type="Proteomes" id="UP000001420"/>
    </source>
</evidence>
<protein>
    <recommendedName>
        <fullName evidence="2">Single-stranded-DNA-specific exonuclease RecJ</fullName>
    </recommendedName>
</protein>
<evidence type="ECO:0000313" key="9">
    <source>
        <dbReference type="EMBL" id="AAQ00029.1"/>
    </source>
</evidence>
<dbReference type="PATRIC" id="fig|167539.5.peg.1032"/>
<gene>
    <name evidence="9" type="primary">recJ</name>
    <name evidence="9" type="ordered locus">Pro_0984</name>
</gene>
<feature type="domain" description="DHHA1" evidence="7">
    <location>
        <begin position="349"/>
        <end position="437"/>
    </location>
</feature>
<evidence type="ECO:0000256" key="1">
    <source>
        <dbReference type="ARBA" id="ARBA00005915"/>
    </source>
</evidence>
<dbReference type="GO" id="GO:0006281">
    <property type="term" value="P:DNA repair"/>
    <property type="evidence" value="ECO:0007669"/>
    <property type="project" value="InterPro"/>
</dbReference>
<dbReference type="Gene3D" id="3.10.310.30">
    <property type="match status" value="1"/>
</dbReference>
<dbReference type="STRING" id="167539.Pro_0984"/>
<accession>Q7VBV8</accession>
<keyword evidence="3" id="KW-0540">Nuclease</keyword>
<dbReference type="GO" id="GO:0008409">
    <property type="term" value="F:5'-3' exonuclease activity"/>
    <property type="evidence" value="ECO:0007669"/>
    <property type="project" value="InterPro"/>
</dbReference>
<keyword evidence="5 9" id="KW-0269">Exonuclease</keyword>
<dbReference type="InterPro" id="IPR001667">
    <property type="entry name" value="DDH_dom"/>
</dbReference>
<reference evidence="9 10" key="1">
    <citation type="journal article" date="2003" name="Proc. Natl. Acad. Sci. U.S.A.">
        <title>Genome sequence of the cyanobacterium Prochlorococcus marinus SS120, a nearly minimal oxyphototrophic genome.</title>
        <authorList>
            <person name="Dufresne A."/>
            <person name="Salanoubat M."/>
            <person name="Partensky F."/>
            <person name="Artiguenave F."/>
            <person name="Axmann I.M."/>
            <person name="Barbe V."/>
            <person name="Duprat S."/>
            <person name="Galperin M.Y."/>
            <person name="Koonin E.V."/>
            <person name="Le Gall F."/>
            <person name="Makarova K.S."/>
            <person name="Ostrowski M."/>
            <person name="Oztas S."/>
            <person name="Robert C."/>
            <person name="Rogozin I.B."/>
            <person name="Scanlan D.J."/>
            <person name="Tandeau de Marsac N."/>
            <person name="Weissenbach J."/>
            <person name="Wincker P."/>
            <person name="Wolf Y.I."/>
            <person name="Hess W.R."/>
        </authorList>
    </citation>
    <scope>NUCLEOTIDE SEQUENCE [LARGE SCALE GENOMIC DNA]</scope>
    <source>
        <strain evidence="10">SARG / CCMP1375 / SS120</strain>
    </source>
</reference>
<name>Q7VBV8_PROMA</name>
<dbReference type="Gene3D" id="3.90.1640.30">
    <property type="match status" value="1"/>
</dbReference>
<evidence type="ECO:0000256" key="4">
    <source>
        <dbReference type="ARBA" id="ARBA00022801"/>
    </source>
</evidence>
<proteinExistence type="inferred from homology"/>
<dbReference type="RefSeq" id="WP_011125136.1">
    <property type="nucleotide sequence ID" value="NC_005042.1"/>
</dbReference>
<dbReference type="SUPFAM" id="SSF64182">
    <property type="entry name" value="DHH phosphoesterases"/>
    <property type="match status" value="1"/>
</dbReference>
<keyword evidence="4" id="KW-0378">Hydrolase</keyword>
<dbReference type="Pfam" id="PF17768">
    <property type="entry name" value="RecJ_OB"/>
    <property type="match status" value="1"/>
</dbReference>
<evidence type="ECO:0000256" key="5">
    <source>
        <dbReference type="ARBA" id="ARBA00022839"/>
    </source>
</evidence>
<dbReference type="InterPro" id="IPR038763">
    <property type="entry name" value="DHH_sf"/>
</dbReference>